<keyword evidence="3" id="KW-0812">Transmembrane</keyword>
<dbReference type="PANTHER" id="PTHR11360:SF287">
    <property type="entry name" value="MFS MONOCARBOXYLATE TRANSPORTER"/>
    <property type="match status" value="1"/>
</dbReference>
<keyword evidence="3" id="KW-1133">Transmembrane helix</keyword>
<feature type="transmembrane region" description="Helical" evidence="3">
    <location>
        <begin position="307"/>
        <end position="329"/>
    </location>
</feature>
<dbReference type="GO" id="GO:0022857">
    <property type="term" value="F:transmembrane transporter activity"/>
    <property type="evidence" value="ECO:0007669"/>
    <property type="project" value="InterPro"/>
</dbReference>
<comment type="subcellular location">
    <subcellularLocation>
        <location evidence="1">Membrane</location>
        <topology evidence="1">Multi-pass membrane protein</topology>
    </subcellularLocation>
</comment>
<dbReference type="AlphaFoldDB" id="F4RKC0"/>
<evidence type="ECO:0000256" key="1">
    <source>
        <dbReference type="ARBA" id="ARBA00004141"/>
    </source>
</evidence>
<dbReference type="EMBL" id="GL883105">
    <property type="protein sequence ID" value="EGG07205.1"/>
    <property type="molecule type" value="Genomic_DNA"/>
</dbReference>
<dbReference type="RefSeq" id="XP_007409647.1">
    <property type="nucleotide sequence ID" value="XM_007409585.1"/>
</dbReference>
<dbReference type="InterPro" id="IPR011701">
    <property type="entry name" value="MFS"/>
</dbReference>
<dbReference type="GO" id="GO:0016020">
    <property type="term" value="C:membrane"/>
    <property type="evidence" value="ECO:0007669"/>
    <property type="project" value="UniProtKB-SubCell"/>
</dbReference>
<accession>F4RKC0</accession>
<dbReference type="KEGG" id="mlr:MELLADRAFT_106085"/>
<evidence type="ECO:0000256" key="3">
    <source>
        <dbReference type="SAM" id="Phobius"/>
    </source>
</evidence>
<comment type="similarity">
    <text evidence="2">Belongs to the major facilitator superfamily. Monocarboxylate porter (TC 2.A.1.13) family.</text>
</comment>
<feature type="transmembrane region" description="Helical" evidence="3">
    <location>
        <begin position="219"/>
        <end position="239"/>
    </location>
</feature>
<dbReference type="OrthoDB" id="2213137at2759"/>
<organism evidence="5">
    <name type="scientific">Melampsora larici-populina (strain 98AG31 / pathotype 3-4-7)</name>
    <name type="common">Poplar leaf rust fungus</name>
    <dbReference type="NCBI Taxonomy" id="747676"/>
    <lineage>
        <taxon>Eukaryota</taxon>
        <taxon>Fungi</taxon>
        <taxon>Dikarya</taxon>
        <taxon>Basidiomycota</taxon>
        <taxon>Pucciniomycotina</taxon>
        <taxon>Pucciniomycetes</taxon>
        <taxon>Pucciniales</taxon>
        <taxon>Melampsoraceae</taxon>
        <taxon>Melampsora</taxon>
    </lineage>
</organism>
<dbReference type="SUPFAM" id="SSF103473">
    <property type="entry name" value="MFS general substrate transporter"/>
    <property type="match status" value="1"/>
</dbReference>
<evidence type="ECO:0000313" key="4">
    <source>
        <dbReference type="EMBL" id="EGG07205.1"/>
    </source>
</evidence>
<dbReference type="InterPro" id="IPR050327">
    <property type="entry name" value="Proton-linked_MCT"/>
</dbReference>
<dbReference type="InterPro" id="IPR036259">
    <property type="entry name" value="MFS_trans_sf"/>
</dbReference>
<feature type="transmembrane region" description="Helical" evidence="3">
    <location>
        <begin position="160"/>
        <end position="179"/>
    </location>
</feature>
<dbReference type="InParanoid" id="F4RKC0"/>
<gene>
    <name evidence="4" type="ORF">MELLADRAFT_106085</name>
</gene>
<keyword evidence="5" id="KW-1185">Reference proteome</keyword>
<dbReference type="Proteomes" id="UP000001072">
    <property type="component" value="Unassembled WGS sequence"/>
</dbReference>
<keyword evidence="3" id="KW-0472">Membrane</keyword>
<dbReference type="PANTHER" id="PTHR11360">
    <property type="entry name" value="MONOCARBOXYLATE TRANSPORTER"/>
    <property type="match status" value="1"/>
</dbReference>
<reference evidence="5" key="1">
    <citation type="journal article" date="2011" name="Proc. Natl. Acad. Sci. U.S.A.">
        <title>Obligate biotrophy features unraveled by the genomic analysis of rust fungi.</title>
        <authorList>
            <person name="Duplessis S."/>
            <person name="Cuomo C.A."/>
            <person name="Lin Y.-C."/>
            <person name="Aerts A."/>
            <person name="Tisserant E."/>
            <person name="Veneault-Fourrey C."/>
            <person name="Joly D.L."/>
            <person name="Hacquard S."/>
            <person name="Amselem J."/>
            <person name="Cantarel B.L."/>
            <person name="Chiu R."/>
            <person name="Coutinho P.M."/>
            <person name="Feau N."/>
            <person name="Field M."/>
            <person name="Frey P."/>
            <person name="Gelhaye E."/>
            <person name="Goldberg J."/>
            <person name="Grabherr M.G."/>
            <person name="Kodira C.D."/>
            <person name="Kohler A."/>
            <person name="Kuees U."/>
            <person name="Lindquist E.A."/>
            <person name="Lucas S.M."/>
            <person name="Mago R."/>
            <person name="Mauceli E."/>
            <person name="Morin E."/>
            <person name="Murat C."/>
            <person name="Pangilinan J.L."/>
            <person name="Park R."/>
            <person name="Pearson M."/>
            <person name="Quesneville H."/>
            <person name="Rouhier N."/>
            <person name="Sakthikumar S."/>
            <person name="Salamov A.A."/>
            <person name="Schmutz J."/>
            <person name="Selles B."/>
            <person name="Shapiro H."/>
            <person name="Tanguay P."/>
            <person name="Tuskan G.A."/>
            <person name="Henrissat B."/>
            <person name="Van de Peer Y."/>
            <person name="Rouze P."/>
            <person name="Ellis J.G."/>
            <person name="Dodds P.N."/>
            <person name="Schein J.E."/>
            <person name="Zhong S."/>
            <person name="Hamelin R.C."/>
            <person name="Grigoriev I.V."/>
            <person name="Szabo L.J."/>
            <person name="Martin F."/>
        </authorList>
    </citation>
    <scope>NUCLEOTIDE SEQUENCE [LARGE SCALE GENOMIC DNA]</scope>
    <source>
        <strain evidence="5">98AG31 / pathotype 3-4-7</strain>
    </source>
</reference>
<feature type="transmembrane region" description="Helical" evidence="3">
    <location>
        <begin position="128"/>
        <end position="148"/>
    </location>
</feature>
<evidence type="ECO:0000313" key="5">
    <source>
        <dbReference type="Proteomes" id="UP000001072"/>
    </source>
</evidence>
<dbReference type="VEuPathDB" id="FungiDB:MELLADRAFT_106085"/>
<feature type="transmembrane region" description="Helical" evidence="3">
    <location>
        <begin position="275"/>
        <end position="295"/>
    </location>
</feature>
<feature type="transmembrane region" description="Helical" evidence="3">
    <location>
        <begin position="382"/>
        <end position="403"/>
    </location>
</feature>
<protein>
    <recommendedName>
        <fullName evidence="6">Major facilitator superfamily (MFS) profile domain-containing protein</fullName>
    </recommendedName>
</protein>
<evidence type="ECO:0008006" key="6">
    <source>
        <dbReference type="Google" id="ProtNLM"/>
    </source>
</evidence>
<dbReference type="GeneID" id="18922801"/>
<name>F4RKC0_MELLP</name>
<sequence>MFPSKFSPNALSQERGSASTDQNFLKTLQCPIPGIMNDKVTVCSTLCEEKSPPTDCGHGAWTYLGAAFTLETIIWSFTSTKHIFASSVATSCMHVFWSQGVGYGIGGAALYHPALSFLPEWFSARRGLANGVIFAGTGLGGLIFPFLINTLLGKFGVKETLQIISCVMAVMMGICVILIRPRILKVSNRSISVIEGPFGTLKGATCTSKNSLTGFARQIRWPFAIYLLSNTIQAIGYYIPNLYLPSASNSSSYRCGAIISRIVVGILSDHYSPHLIGAVTSLAGGASTLLLWGGLGNRGYIPLLTYSFLFGCTSGAWTSLFFGVVRVWLRSPHLTMTTYGIISLTRGLGNIIAGPISSKLISITIPRTEIRTGFDVDSYSKVIWFSGFGLIGTFILELILWILQ</sequence>
<dbReference type="Gene3D" id="1.20.1250.20">
    <property type="entry name" value="MFS general substrate transporter like domains"/>
    <property type="match status" value="2"/>
</dbReference>
<proteinExistence type="inferred from homology"/>
<dbReference type="Pfam" id="PF07690">
    <property type="entry name" value="MFS_1"/>
    <property type="match status" value="1"/>
</dbReference>
<dbReference type="eggNOG" id="KOG2504">
    <property type="taxonomic scope" value="Eukaryota"/>
</dbReference>
<evidence type="ECO:0000256" key="2">
    <source>
        <dbReference type="ARBA" id="ARBA00006727"/>
    </source>
</evidence>
<dbReference type="HOGENOM" id="CLU_001265_1_2_1"/>